<dbReference type="GO" id="GO:0008757">
    <property type="term" value="F:S-adenosylmethionine-dependent methyltransferase activity"/>
    <property type="evidence" value="ECO:0007669"/>
    <property type="project" value="InterPro"/>
</dbReference>
<dbReference type="STRING" id="98403.A0A151GTD6"/>
<evidence type="ECO:0000313" key="3">
    <source>
        <dbReference type="Proteomes" id="UP000076580"/>
    </source>
</evidence>
<dbReference type="RefSeq" id="XP_040659683.1">
    <property type="nucleotide sequence ID" value="XM_040798800.1"/>
</dbReference>
<reference evidence="2 3" key="1">
    <citation type="journal article" date="2016" name="Sci. Rep.">
        <title>Insights into Adaptations to a Near-Obligate Nematode Endoparasitic Lifestyle from the Finished Genome of Drechmeria coniospora.</title>
        <authorList>
            <person name="Zhang L."/>
            <person name="Zhou Z."/>
            <person name="Guo Q."/>
            <person name="Fokkens L."/>
            <person name="Miskei M."/>
            <person name="Pocsi I."/>
            <person name="Zhang W."/>
            <person name="Chen M."/>
            <person name="Wang L."/>
            <person name="Sun Y."/>
            <person name="Donzelli B.G."/>
            <person name="Gibson D.M."/>
            <person name="Nelson D.R."/>
            <person name="Luo J.G."/>
            <person name="Rep M."/>
            <person name="Liu H."/>
            <person name="Yang S."/>
            <person name="Wang J."/>
            <person name="Krasnoff S.B."/>
            <person name="Xu Y."/>
            <person name="Molnar I."/>
            <person name="Lin M."/>
        </authorList>
    </citation>
    <scope>NUCLEOTIDE SEQUENCE [LARGE SCALE GENOMIC DNA]</scope>
    <source>
        <strain evidence="2 3">ARSEF 6962</strain>
    </source>
</reference>
<dbReference type="InterPro" id="IPR029063">
    <property type="entry name" value="SAM-dependent_MTases_sf"/>
</dbReference>
<dbReference type="GeneID" id="63714111"/>
<proteinExistence type="predicted"/>
<name>A0A151GTD6_DRECN</name>
<dbReference type="AlphaFoldDB" id="A0A151GTD6"/>
<dbReference type="EMBL" id="LAYC01000001">
    <property type="protein sequence ID" value="KYK60331.1"/>
    <property type="molecule type" value="Genomic_DNA"/>
</dbReference>
<protein>
    <recommendedName>
        <fullName evidence="1">Methyltransferase type 11 domain-containing protein</fullName>
    </recommendedName>
</protein>
<dbReference type="CDD" id="cd02440">
    <property type="entry name" value="AdoMet_MTases"/>
    <property type="match status" value="1"/>
</dbReference>
<sequence>MTIVPQLVPQCDGVVLELGPGLGNQLCRFDKSKVTRILGVECNPYFIPDCQKQIEEQGLEDKYELITSSIQDSDVLERYGIEAGSLDTVLSIQVLCSVPNPTAVVKELYRLLKPGGKLIFWEHHRSSDWITAAAQYFWNPFWWPFVGGCNLTRDTRAVIAAAGEWENYDSIEGDEKPWSMMPRPAVAHFLSIADDPFSRDERTGDLLLGSNQPSGWYCLHFADENQILRNEFNDACIINVDSEFQCLDPTPGEMIYAVSKSGLAGGRNLQLAAKGLASTCDGIHE</sequence>
<keyword evidence="3" id="KW-1185">Reference proteome</keyword>
<dbReference type="SUPFAM" id="SSF53335">
    <property type="entry name" value="S-adenosyl-L-methionine-dependent methyltransferases"/>
    <property type="match status" value="1"/>
</dbReference>
<dbReference type="InterPro" id="IPR013216">
    <property type="entry name" value="Methyltransf_11"/>
</dbReference>
<dbReference type="Gene3D" id="3.40.50.150">
    <property type="entry name" value="Vaccinia Virus protein VP39"/>
    <property type="match status" value="1"/>
</dbReference>
<dbReference type="Pfam" id="PF08241">
    <property type="entry name" value="Methyltransf_11"/>
    <property type="match status" value="1"/>
</dbReference>
<gene>
    <name evidence="2" type="ORF">DCS_01468</name>
</gene>
<dbReference type="InParanoid" id="A0A151GTD6"/>
<dbReference type="PANTHER" id="PTHR45036">
    <property type="entry name" value="METHYLTRANSFERASE LIKE 7B"/>
    <property type="match status" value="1"/>
</dbReference>
<dbReference type="PANTHER" id="PTHR45036:SF1">
    <property type="entry name" value="METHYLTRANSFERASE LIKE 7A"/>
    <property type="match status" value="1"/>
</dbReference>
<dbReference type="InterPro" id="IPR052356">
    <property type="entry name" value="Thiol_S-MT"/>
</dbReference>
<feature type="domain" description="Methyltransferase type 11" evidence="1">
    <location>
        <begin position="16"/>
        <end position="120"/>
    </location>
</feature>
<accession>A0A151GTD6</accession>
<organism evidence="2 3">
    <name type="scientific">Drechmeria coniospora</name>
    <name type="common">Nematophagous fungus</name>
    <name type="synonym">Meria coniospora</name>
    <dbReference type="NCBI Taxonomy" id="98403"/>
    <lineage>
        <taxon>Eukaryota</taxon>
        <taxon>Fungi</taxon>
        <taxon>Dikarya</taxon>
        <taxon>Ascomycota</taxon>
        <taxon>Pezizomycotina</taxon>
        <taxon>Sordariomycetes</taxon>
        <taxon>Hypocreomycetidae</taxon>
        <taxon>Hypocreales</taxon>
        <taxon>Ophiocordycipitaceae</taxon>
        <taxon>Drechmeria</taxon>
    </lineage>
</organism>
<comment type="caution">
    <text evidence="2">The sequence shown here is derived from an EMBL/GenBank/DDBJ whole genome shotgun (WGS) entry which is preliminary data.</text>
</comment>
<evidence type="ECO:0000259" key="1">
    <source>
        <dbReference type="Pfam" id="PF08241"/>
    </source>
</evidence>
<evidence type="ECO:0000313" key="2">
    <source>
        <dbReference type="EMBL" id="KYK60331.1"/>
    </source>
</evidence>
<dbReference type="Proteomes" id="UP000076580">
    <property type="component" value="Chromosome 01"/>
</dbReference>